<feature type="region of interest" description="Disordered" evidence="1">
    <location>
        <begin position="33"/>
        <end position="55"/>
    </location>
</feature>
<dbReference type="AlphaFoldDB" id="A0A1P8AS44"/>
<organism evidence="3 4">
    <name type="scientific">Arabidopsis thaliana</name>
    <name type="common">Mouse-ear cress</name>
    <dbReference type="NCBI Taxonomy" id="3702"/>
    <lineage>
        <taxon>Eukaryota</taxon>
        <taxon>Viridiplantae</taxon>
        <taxon>Streptophyta</taxon>
        <taxon>Embryophyta</taxon>
        <taxon>Tracheophyta</taxon>
        <taxon>Spermatophyta</taxon>
        <taxon>Magnoliopsida</taxon>
        <taxon>eudicotyledons</taxon>
        <taxon>Gunneridae</taxon>
        <taxon>Pentapetalae</taxon>
        <taxon>rosids</taxon>
        <taxon>malvids</taxon>
        <taxon>Brassicales</taxon>
        <taxon>Brassicaceae</taxon>
        <taxon>Camelineae</taxon>
        <taxon>Arabidopsis</taxon>
    </lineage>
</organism>
<accession>A0A1P8AS44</accession>
<evidence type="ECO:0000313" key="2">
    <source>
        <dbReference type="Araport" id="AT1G03395"/>
    </source>
</evidence>
<proteinExistence type="predicted"/>
<dbReference type="OrthoDB" id="10338387at2759"/>
<evidence type="ECO:0000256" key="1">
    <source>
        <dbReference type="SAM" id="MobiDB-lite"/>
    </source>
</evidence>
<dbReference type="Proteomes" id="UP000006548">
    <property type="component" value="Chromosome 1"/>
</dbReference>
<keyword evidence="4" id="KW-1185">Reference proteome</keyword>
<dbReference type="EMBL" id="CP002684">
    <property type="protein sequence ID" value="ANM59479.1"/>
    <property type="molecule type" value="Genomic_DNA"/>
</dbReference>
<dbReference type="TAIR" id="AT1G03395"/>
<sequence length="55" mass="5897">MMWINGNQAGFGTVRSPRSAKSIDEFADTINTPCSSPKKTSSFPFSTSLNLPESG</sequence>
<dbReference type="SMR" id="A0A1P8AS44"/>
<gene>
    <name evidence="2 3" type="ordered locus">At1g03395</name>
</gene>
<dbReference type="KEGG" id="ath:AT1G03395"/>
<dbReference type="RefSeq" id="NP_001321835.1">
    <property type="nucleotide sequence ID" value="NM_001331408.1"/>
</dbReference>
<protein>
    <submittedName>
        <fullName evidence="3">Uncharacterized protein</fullName>
    </submittedName>
</protein>
<reference evidence="4" key="2">
    <citation type="journal article" date="2017" name="Plant J.">
        <title>Araport11: a complete reannotation of the Arabidopsis thaliana reference genome.</title>
        <authorList>
            <person name="Cheng C.Y."/>
            <person name="Krishnakumar V."/>
            <person name="Chan A.P."/>
            <person name="Thibaud-Nissen F."/>
            <person name="Schobel S."/>
            <person name="Town C.D."/>
        </authorList>
    </citation>
    <scope>GENOME REANNOTATION</scope>
    <source>
        <strain evidence="4">cv. Columbia</strain>
    </source>
</reference>
<name>A0A1P8AS44_ARATH</name>
<dbReference type="Araport" id="AT1G03395"/>
<feature type="compositionally biased region" description="Low complexity" evidence="1">
    <location>
        <begin position="35"/>
        <end position="48"/>
    </location>
</feature>
<dbReference type="InParanoid" id="A0A1P8AS44"/>
<evidence type="ECO:0000313" key="4">
    <source>
        <dbReference type="Proteomes" id="UP000006548"/>
    </source>
</evidence>
<evidence type="ECO:0000313" key="3">
    <source>
        <dbReference type="EMBL" id="ANM59479.1"/>
    </source>
</evidence>
<dbReference type="GeneID" id="28716027"/>
<reference evidence="3 4" key="1">
    <citation type="journal article" date="2000" name="Nature">
        <title>Sequence and analysis of chromosome 1 of the plant Arabidopsis thaliana.</title>
        <authorList>
            <person name="Theologis A."/>
            <person name="Ecker J.R."/>
            <person name="Palm C.J."/>
            <person name="Federspiel N.A."/>
            <person name="Kaul S."/>
            <person name="White O."/>
            <person name="Alonso J."/>
            <person name="Altafi H."/>
            <person name="Araujo R."/>
            <person name="Bowman C.L."/>
            <person name="Brooks S.Y."/>
            <person name="Buehler E."/>
            <person name="Chan A."/>
            <person name="Chao Q."/>
            <person name="Chen H."/>
            <person name="Cheuk R.F."/>
            <person name="Chin C.W."/>
            <person name="Chung M.K."/>
            <person name="Conn L."/>
            <person name="Conway A.B."/>
            <person name="Conway A.R."/>
            <person name="Creasy T.H."/>
            <person name="Dewar K."/>
            <person name="Dunn P."/>
            <person name="Etgu P."/>
            <person name="Feldblyum T.V."/>
            <person name="Feng J."/>
            <person name="Fong B."/>
            <person name="Fujii C.Y."/>
            <person name="Gill J.E."/>
            <person name="Goldsmith A.D."/>
            <person name="Haas B."/>
            <person name="Hansen N.F."/>
            <person name="Hughes B."/>
            <person name="Huizar L."/>
            <person name="Hunter J.L."/>
            <person name="Jenkins J."/>
            <person name="Johnson-Hopson C."/>
            <person name="Khan S."/>
            <person name="Khaykin E."/>
            <person name="Kim C.J."/>
            <person name="Koo H.L."/>
            <person name="Kremenetskaia I."/>
            <person name="Kurtz D.B."/>
            <person name="Kwan A."/>
            <person name="Lam B."/>
            <person name="Langin-Hooper S."/>
            <person name="Lee A."/>
            <person name="Lee J.M."/>
            <person name="Lenz C.A."/>
            <person name="Li J.H."/>
            <person name="Li Y."/>
            <person name="Lin X."/>
            <person name="Liu S.X."/>
            <person name="Liu Z.A."/>
            <person name="Luros J.S."/>
            <person name="Maiti R."/>
            <person name="Marziali A."/>
            <person name="Militscher J."/>
            <person name="Miranda M."/>
            <person name="Nguyen M."/>
            <person name="Nierman W.C."/>
            <person name="Osborne B.I."/>
            <person name="Pai G."/>
            <person name="Peterson J."/>
            <person name="Pham P.K."/>
            <person name="Rizzo M."/>
            <person name="Rooney T."/>
            <person name="Rowley D."/>
            <person name="Sakano H."/>
            <person name="Salzberg S.L."/>
            <person name="Schwartz J.R."/>
            <person name="Shinn P."/>
            <person name="Southwick A.M."/>
            <person name="Sun H."/>
            <person name="Tallon L.J."/>
            <person name="Tambunga G."/>
            <person name="Toriumi M.J."/>
            <person name="Town C.D."/>
            <person name="Utterback T."/>
            <person name="Van Aken S."/>
            <person name="Vaysberg M."/>
            <person name="Vysotskaia V.S."/>
            <person name="Walker M."/>
            <person name="Wu D."/>
            <person name="Yu G."/>
            <person name="Fraser C.M."/>
            <person name="Venter J.C."/>
            <person name="Davis R.W."/>
        </authorList>
    </citation>
    <scope>NUCLEOTIDE SEQUENCE [LARGE SCALE GENOMIC DNA]</scope>
    <source>
        <strain evidence="4">cv. Columbia</strain>
    </source>
</reference>